<feature type="transmembrane region" description="Helical" evidence="1">
    <location>
        <begin position="1052"/>
        <end position="1085"/>
    </location>
</feature>
<keyword evidence="5" id="KW-1185">Reference proteome</keyword>
<sequence length="1089" mass="122737">MSGFEIFGAITGAIALTETLLKLYNAIETRNDLPEAFLEVGKRLPLAKETLELAKGLTDGLKDENQETRALKQNLDDCHSKLSQLQEIFEQISKGDAKEKSLVDVYQKVVRRLKLDNKSGRVEALMKGALDSLQLLTMHRAFKDAMKTQAADVSQAKEELEKVAMETPSLPDLPEGTRGDNVNYGEINRQFANWGEQTNIEGGQWHIAGAYIHGDQVLGDMNINTYNQSTYVYSERQSYYGLPHISVSHVVERVQVQKAIEDKFSNAVPGSNKPAVLVLHGIGGLGKSLIALNYCRSKHALMNYQDVFWVDASSKTTTVQGFKKMASMLSGTDKVAHMGHITHEMITSVIAQWSSRWLLVFDNYNPDDFDNENTNDPGIEAFFPESKEGRILITTRDSELGCFGWDSIEIPTMTKEEALDLFLHWRRRTMDNLSPKVPSACSNLFKMLGNLPLAIDHVAQALPGQDLASEIDEYMQMFNERKGMVRETMNIEEGLMLNWYTTYECSILELPRVIAKASVQILTLSAFLGGTTIHGNFFQRYASVIDDKSWLWIQLLRTTEGAKKFREMVLALSKKTLILLHTGGQGLPGGISFSLHPAIREWLQRRTEANRTAYLDQATKMMSAFCRGISDTMIPFTIQLDILVHLDTCLSSKLSTDKTMEDSLVLEGRKLDLDRPIILDFASFYRRCSRLEDAKRIQWNLLLERRKAGIRDDDPASINLQLELGQSLRDNSEIQAAMECYEALRENEDKFDSVQYCQMLIGLADANDLLMRHKEARRQLAMAVRLFEEGELPLVKLEPRHIFAGKQRNLVRMMLKRTDSDATSQRDSFPPLSASQKQYHWRLLVKALIIRGRLESNTGHPLLAHEFLIAAREIGERFCEIDNLTLEATMSLAGSILISQRQPGKAMELAMEVMGKTEEWNGPDHRMTLGALTYIGMIWGKTGHYSLARSCFQIVKEHAKNLLGETAGDVLNELVIGDTYAAEEDYAEAEKQYLFAKKKSDKLSEPIMERAVCISLFRVYMVQGRFDDAWPLTFKVLGTFPLVAVLRVNKVFVTLAVLVLLNMILSSISSGFYIAIGVSGAIVLVARWL</sequence>
<feature type="domain" description="NACHT-NTPase and P-loop NTPases N-terminal" evidence="3">
    <location>
        <begin position="10"/>
        <end position="136"/>
    </location>
</feature>
<dbReference type="AlphaFoldDB" id="A0A9P9KUR1"/>
<evidence type="ECO:0000256" key="1">
    <source>
        <dbReference type="SAM" id="Phobius"/>
    </source>
</evidence>
<dbReference type="InterPro" id="IPR002182">
    <property type="entry name" value="NB-ARC"/>
</dbReference>
<comment type="caution">
    <text evidence="4">The sequence shown here is derived from an EMBL/GenBank/DDBJ whole genome shotgun (WGS) entry which is preliminary data.</text>
</comment>
<dbReference type="OrthoDB" id="674604at2759"/>
<dbReference type="Pfam" id="PF00931">
    <property type="entry name" value="NB-ARC"/>
    <property type="match status" value="1"/>
</dbReference>
<protein>
    <submittedName>
        <fullName evidence="4">Uncharacterized protein</fullName>
    </submittedName>
</protein>
<name>A0A9P9KUR1_FUSSL</name>
<dbReference type="InterPro" id="IPR011990">
    <property type="entry name" value="TPR-like_helical_dom_sf"/>
</dbReference>
<keyword evidence="1" id="KW-0812">Transmembrane</keyword>
<dbReference type="InterPro" id="IPR027417">
    <property type="entry name" value="P-loop_NTPase"/>
</dbReference>
<dbReference type="Pfam" id="PF17107">
    <property type="entry name" value="SesA"/>
    <property type="match status" value="1"/>
</dbReference>
<reference evidence="4" key="1">
    <citation type="journal article" date="2021" name="Nat. Commun.">
        <title>Genetic determinants of endophytism in the Arabidopsis root mycobiome.</title>
        <authorList>
            <person name="Mesny F."/>
            <person name="Miyauchi S."/>
            <person name="Thiergart T."/>
            <person name="Pickel B."/>
            <person name="Atanasova L."/>
            <person name="Karlsson M."/>
            <person name="Huettel B."/>
            <person name="Barry K.W."/>
            <person name="Haridas S."/>
            <person name="Chen C."/>
            <person name="Bauer D."/>
            <person name="Andreopoulos W."/>
            <person name="Pangilinan J."/>
            <person name="LaButti K."/>
            <person name="Riley R."/>
            <person name="Lipzen A."/>
            <person name="Clum A."/>
            <person name="Drula E."/>
            <person name="Henrissat B."/>
            <person name="Kohler A."/>
            <person name="Grigoriev I.V."/>
            <person name="Martin F.M."/>
            <person name="Hacquard S."/>
        </authorList>
    </citation>
    <scope>NUCLEOTIDE SEQUENCE</scope>
    <source>
        <strain evidence="4">FSSC 5 MPI-SDFR-AT-0091</strain>
    </source>
</reference>
<accession>A0A9P9KUR1</accession>
<evidence type="ECO:0000259" key="3">
    <source>
        <dbReference type="Pfam" id="PF17107"/>
    </source>
</evidence>
<dbReference type="SUPFAM" id="SSF48452">
    <property type="entry name" value="TPR-like"/>
    <property type="match status" value="1"/>
</dbReference>
<dbReference type="Gene3D" id="1.25.40.10">
    <property type="entry name" value="Tetratricopeptide repeat domain"/>
    <property type="match status" value="1"/>
</dbReference>
<dbReference type="GO" id="GO:0043531">
    <property type="term" value="F:ADP binding"/>
    <property type="evidence" value="ECO:0007669"/>
    <property type="project" value="InterPro"/>
</dbReference>
<keyword evidence="1" id="KW-1133">Transmembrane helix</keyword>
<evidence type="ECO:0000313" key="4">
    <source>
        <dbReference type="EMBL" id="KAH7268891.1"/>
    </source>
</evidence>
<dbReference type="InterPro" id="IPR031352">
    <property type="entry name" value="SesA"/>
</dbReference>
<evidence type="ECO:0000313" key="5">
    <source>
        <dbReference type="Proteomes" id="UP000736672"/>
    </source>
</evidence>
<feature type="domain" description="NB-ARC" evidence="2">
    <location>
        <begin position="271"/>
        <end position="422"/>
    </location>
</feature>
<dbReference type="EMBL" id="JAGTJS010000005">
    <property type="protein sequence ID" value="KAH7268891.1"/>
    <property type="molecule type" value="Genomic_DNA"/>
</dbReference>
<organism evidence="4 5">
    <name type="scientific">Fusarium solani</name>
    <name type="common">Filamentous fungus</name>
    <dbReference type="NCBI Taxonomy" id="169388"/>
    <lineage>
        <taxon>Eukaryota</taxon>
        <taxon>Fungi</taxon>
        <taxon>Dikarya</taxon>
        <taxon>Ascomycota</taxon>
        <taxon>Pezizomycotina</taxon>
        <taxon>Sordariomycetes</taxon>
        <taxon>Hypocreomycetidae</taxon>
        <taxon>Hypocreales</taxon>
        <taxon>Nectriaceae</taxon>
        <taxon>Fusarium</taxon>
        <taxon>Fusarium solani species complex</taxon>
    </lineage>
</organism>
<keyword evidence="1" id="KW-0472">Membrane</keyword>
<dbReference type="Gene3D" id="3.40.50.300">
    <property type="entry name" value="P-loop containing nucleotide triphosphate hydrolases"/>
    <property type="match status" value="1"/>
</dbReference>
<dbReference type="SUPFAM" id="SSF52540">
    <property type="entry name" value="P-loop containing nucleoside triphosphate hydrolases"/>
    <property type="match status" value="1"/>
</dbReference>
<dbReference type="PANTHER" id="PTHR36766">
    <property type="entry name" value="PLANT BROAD-SPECTRUM MILDEW RESISTANCE PROTEIN RPW8"/>
    <property type="match status" value="1"/>
</dbReference>
<proteinExistence type="predicted"/>
<evidence type="ECO:0000259" key="2">
    <source>
        <dbReference type="Pfam" id="PF00931"/>
    </source>
</evidence>
<gene>
    <name evidence="4" type="ORF">B0J15DRAFT_579362</name>
</gene>
<dbReference type="Proteomes" id="UP000736672">
    <property type="component" value="Unassembled WGS sequence"/>
</dbReference>